<dbReference type="EMBL" id="BK015283">
    <property type="protein sequence ID" value="DAD99387.1"/>
    <property type="molecule type" value="Genomic_DNA"/>
</dbReference>
<proteinExistence type="predicted"/>
<feature type="domain" description="Baseplate protein J-like barrel" evidence="1">
    <location>
        <begin position="92"/>
        <end position="161"/>
    </location>
</feature>
<dbReference type="Pfam" id="PF04865">
    <property type="entry name" value="Baseplate_J"/>
    <property type="match status" value="1"/>
</dbReference>
<protein>
    <submittedName>
        <fullName evidence="2">Baseplate J like protein</fullName>
    </submittedName>
</protein>
<sequence>MALVRESLPVLLDRMYSAYMSRFKPLDKTARHNLIRVLSEVQAGMYHQLLGDLSFLADQLFPDTATGDYLRMHWSDRVPPLYAVAAIGGAEIKGVTGTAVPVGLVYTSASGKRYFTDTAFKIGSTGKAVIWLHAEQAGVASNLAAGEKLKLSSALPVGLSSEAIVLDGIKGGVDAESDEEYLSRVLLALRNTTRYGKIGDFAAWAVDSSADVSKAFEFKNFGVFGALLIQVISGDHFHGISQVGNLSVVTAYLDSVAPPVLYTVRTPSLRPIDMTITLLATESSSENHGIVENRLKTYLNASARPGVRYTEGSFRDAIVDGVKISFAKVELTNGSAGEFTTTILEYPVWGTVRFAVK</sequence>
<evidence type="ECO:0000313" key="2">
    <source>
        <dbReference type="EMBL" id="DAD99387.1"/>
    </source>
</evidence>
<dbReference type="PANTHER" id="PTHR37829:SF3">
    <property type="entry name" value="PROTEIN JAYE-RELATED"/>
    <property type="match status" value="1"/>
</dbReference>
<dbReference type="PANTHER" id="PTHR37829">
    <property type="entry name" value="PHAGE-LIKE ELEMENT PBSX PROTEIN XKDT"/>
    <property type="match status" value="1"/>
</dbReference>
<dbReference type="InterPro" id="IPR052399">
    <property type="entry name" value="Phage_Baseplate_Assmbl_Protein"/>
</dbReference>
<accession>A0A8S5NZK9</accession>
<organism evidence="2">
    <name type="scientific">Myoviridae sp. ctrBM8</name>
    <dbReference type="NCBI Taxonomy" id="2825178"/>
    <lineage>
        <taxon>Viruses</taxon>
        <taxon>Duplodnaviria</taxon>
        <taxon>Heunggongvirae</taxon>
        <taxon>Uroviricota</taxon>
        <taxon>Caudoviricetes</taxon>
    </lineage>
</organism>
<reference evidence="2" key="1">
    <citation type="journal article" date="2021" name="Proc. Natl. Acad. Sci. U.S.A.">
        <title>A Catalog of Tens of Thousands of Viruses from Human Metagenomes Reveals Hidden Associations with Chronic Diseases.</title>
        <authorList>
            <person name="Tisza M.J."/>
            <person name="Buck C.B."/>
        </authorList>
    </citation>
    <scope>NUCLEOTIDE SEQUENCE</scope>
    <source>
        <strain evidence="2">CtrBM8</strain>
    </source>
</reference>
<evidence type="ECO:0000259" key="1">
    <source>
        <dbReference type="Pfam" id="PF04865"/>
    </source>
</evidence>
<dbReference type="InterPro" id="IPR006949">
    <property type="entry name" value="Barrel_Baseplate_J-like"/>
</dbReference>
<name>A0A8S5NZK9_9CAUD</name>